<evidence type="ECO:0000256" key="1">
    <source>
        <dbReference type="SAM" id="SignalP"/>
    </source>
</evidence>
<dbReference type="KEGG" id="tee:Tel_12005"/>
<dbReference type="STRING" id="1748243.Tel_12005"/>
<feature type="chain" id="PRO_5006604984" description="Alginate export domain-containing protein" evidence="1">
    <location>
        <begin position="34"/>
        <end position="411"/>
    </location>
</feature>
<sequence length="411" mass="43556">MKRINVLGIETKAPATLLLAAALAGGNTTTASAAGFTDAVAGGEAGLELRYRYEIVDQTGISEKAKASTLRTRLNYASADYKGFNAFLEFDDITAFGDIEYNNATGLPSAQTSYPVIADPEGTEVNQAKLSYTGLADTGIMYGRQRIILDNARFIGNVGWRQNEQTYDAFTVNNSTLADTQFLYSYVSNVNRIFGEAAAAGDLDTKAHLLNIAYSGFGAGKLTGYGYFLELVDNPSASQATLGLRFAGDTPVSQEVKALYTLEFAQQSDYADGAATIDADYSLVEVGAAVSGVTVKLGLETLGGDGTYAFSTPLATLHAFNGWADKFLATPVNGLVDTYVSVSGKLSGVKLMGVYHDFSADTGGGDYGTELDLLAAKTFGNYTVLAKYAAYSADSFATDTDKMWLMGQATF</sequence>
<dbReference type="Proteomes" id="UP000055136">
    <property type="component" value="Chromosome"/>
</dbReference>
<feature type="signal peptide" evidence="1">
    <location>
        <begin position="1"/>
        <end position="33"/>
    </location>
</feature>
<evidence type="ECO:0000313" key="3">
    <source>
        <dbReference type="Proteomes" id="UP000055136"/>
    </source>
</evidence>
<evidence type="ECO:0000313" key="2">
    <source>
        <dbReference type="EMBL" id="ALP53796.1"/>
    </source>
</evidence>
<keyword evidence="1" id="KW-0732">Signal</keyword>
<dbReference type="InterPro" id="IPR023614">
    <property type="entry name" value="Porin_dom_sf"/>
</dbReference>
<dbReference type="EMBL" id="CP013099">
    <property type="protein sequence ID" value="ALP53796.1"/>
    <property type="molecule type" value="Genomic_DNA"/>
</dbReference>
<organism evidence="2 3">
    <name type="scientific">Candidatus Tenderia electrophaga</name>
    <dbReference type="NCBI Taxonomy" id="1748243"/>
    <lineage>
        <taxon>Bacteria</taxon>
        <taxon>Pseudomonadati</taxon>
        <taxon>Pseudomonadota</taxon>
        <taxon>Gammaproteobacteria</taxon>
        <taxon>Candidatus Tenderiales</taxon>
        <taxon>Candidatus Tenderiaceae</taxon>
        <taxon>Candidatus Tenderia</taxon>
    </lineage>
</organism>
<reference evidence="2" key="1">
    <citation type="submission" date="2015-10" db="EMBL/GenBank/DDBJ databases">
        <title>Description of Candidatus Tenderia electrophaga gen. nov, sp. nov., an Uncultivated Electroautotroph from a Biocathode Enrichment.</title>
        <authorList>
            <person name="Eddie B.J."/>
            <person name="Malanoski A.P."/>
            <person name="Wang Z."/>
            <person name="Hall R.J."/>
            <person name="Oh S.D."/>
            <person name="Heiner C."/>
            <person name="Lin B."/>
            <person name="Strycharz-Glaven S.M."/>
        </authorList>
    </citation>
    <scope>NUCLEOTIDE SEQUENCE [LARGE SCALE GENOMIC DNA]</scope>
    <source>
        <strain evidence="2">NRL1</strain>
    </source>
</reference>
<keyword evidence="3" id="KW-1185">Reference proteome</keyword>
<dbReference type="AlphaFoldDB" id="A0A0S2TFC4"/>
<name>A0A0S2TFC4_9GAMM</name>
<gene>
    <name evidence="2" type="ORF">Tel_12005</name>
</gene>
<proteinExistence type="predicted"/>
<dbReference type="Gene3D" id="2.40.160.10">
    <property type="entry name" value="Porin"/>
    <property type="match status" value="1"/>
</dbReference>
<protein>
    <recommendedName>
        <fullName evidence="4">Alginate export domain-containing protein</fullName>
    </recommendedName>
</protein>
<evidence type="ECO:0008006" key="4">
    <source>
        <dbReference type="Google" id="ProtNLM"/>
    </source>
</evidence>
<accession>A0A0S2TFC4</accession>